<dbReference type="InterPro" id="IPR036397">
    <property type="entry name" value="RNaseH_sf"/>
</dbReference>
<accession>A0A803PQH6</accession>
<reference evidence="3" key="2">
    <citation type="submission" date="2021-03" db="UniProtKB">
        <authorList>
            <consortium name="EnsemblPlants"/>
        </authorList>
    </citation>
    <scope>IDENTIFICATION</scope>
</reference>
<dbReference type="EMBL" id="UZAU01000425">
    <property type="status" value="NOT_ANNOTATED_CDS"/>
    <property type="molecule type" value="Genomic_DNA"/>
</dbReference>
<dbReference type="InterPro" id="IPR036047">
    <property type="entry name" value="F-box-like_dom_sf"/>
</dbReference>
<name>A0A803PQH6_CANSA</name>
<dbReference type="Pfam" id="PF00078">
    <property type="entry name" value="RVT_1"/>
    <property type="match status" value="1"/>
</dbReference>
<dbReference type="Gramene" id="evm.model.05.461">
    <property type="protein sequence ID" value="cds.evm.model.05.461"/>
    <property type="gene ID" value="evm.TU.05.461"/>
</dbReference>
<protein>
    <recommendedName>
        <fullName evidence="2">Reverse transcriptase domain-containing protein</fullName>
    </recommendedName>
</protein>
<evidence type="ECO:0000256" key="1">
    <source>
        <dbReference type="SAM" id="Coils"/>
    </source>
</evidence>
<feature type="domain" description="Reverse transcriptase" evidence="2">
    <location>
        <begin position="408"/>
        <end position="690"/>
    </location>
</feature>
<dbReference type="CDD" id="cd01650">
    <property type="entry name" value="RT_nLTR_like"/>
    <property type="match status" value="1"/>
</dbReference>
<dbReference type="InterPro" id="IPR002156">
    <property type="entry name" value="RNaseH_domain"/>
</dbReference>
<keyword evidence="1" id="KW-0175">Coiled coil</keyword>
<dbReference type="InterPro" id="IPR056592">
    <property type="entry name" value="Beta-prop_At3g26010-like"/>
</dbReference>
<dbReference type="InterPro" id="IPR043502">
    <property type="entry name" value="DNA/RNA_pol_sf"/>
</dbReference>
<dbReference type="EnsemblPlants" id="evm.model.05.461">
    <property type="protein sequence ID" value="cds.evm.model.05.461"/>
    <property type="gene ID" value="evm.TU.05.461"/>
</dbReference>
<evidence type="ECO:0000313" key="4">
    <source>
        <dbReference type="Proteomes" id="UP000596661"/>
    </source>
</evidence>
<dbReference type="SUPFAM" id="SSF56219">
    <property type="entry name" value="DNase I-like"/>
    <property type="match status" value="1"/>
</dbReference>
<dbReference type="InterPro" id="IPR026960">
    <property type="entry name" value="RVT-Znf"/>
</dbReference>
<dbReference type="InterPro" id="IPR036691">
    <property type="entry name" value="Endo/exonu/phosph_ase_sf"/>
</dbReference>
<dbReference type="SUPFAM" id="SSF53098">
    <property type="entry name" value="Ribonuclease H-like"/>
    <property type="match status" value="1"/>
</dbReference>
<dbReference type="SUPFAM" id="SSF56672">
    <property type="entry name" value="DNA/RNA polymerases"/>
    <property type="match status" value="1"/>
</dbReference>
<dbReference type="GO" id="GO:0004523">
    <property type="term" value="F:RNA-DNA hybrid ribonuclease activity"/>
    <property type="evidence" value="ECO:0007669"/>
    <property type="project" value="InterPro"/>
</dbReference>
<dbReference type="Pfam" id="PF13966">
    <property type="entry name" value="zf-RVT"/>
    <property type="match status" value="1"/>
</dbReference>
<dbReference type="PROSITE" id="PS50878">
    <property type="entry name" value="RT_POL"/>
    <property type="match status" value="1"/>
</dbReference>
<evidence type="ECO:0000313" key="3">
    <source>
        <dbReference type="EnsemblPlants" id="cds.evm.model.05.461"/>
    </source>
</evidence>
<dbReference type="InterPro" id="IPR012337">
    <property type="entry name" value="RNaseH-like_sf"/>
</dbReference>
<dbReference type="PANTHER" id="PTHR33116">
    <property type="entry name" value="REVERSE TRANSCRIPTASE ZINC-BINDING DOMAIN-CONTAINING PROTEIN-RELATED-RELATED"/>
    <property type="match status" value="1"/>
</dbReference>
<dbReference type="InterPro" id="IPR044730">
    <property type="entry name" value="RNase_H-like_dom_plant"/>
</dbReference>
<reference evidence="3" key="1">
    <citation type="submission" date="2018-11" db="EMBL/GenBank/DDBJ databases">
        <authorList>
            <person name="Grassa J C."/>
        </authorList>
    </citation>
    <scope>NUCLEOTIDE SEQUENCE [LARGE SCALE GENOMIC DNA]</scope>
</reference>
<dbReference type="Gene3D" id="3.60.10.10">
    <property type="entry name" value="Endonuclease/exonuclease/phosphatase"/>
    <property type="match status" value="1"/>
</dbReference>
<keyword evidence="4" id="KW-1185">Reference proteome</keyword>
<dbReference type="InterPro" id="IPR000477">
    <property type="entry name" value="RT_dom"/>
</dbReference>
<dbReference type="InterPro" id="IPR005135">
    <property type="entry name" value="Endo/exonuclease/phosphatase"/>
</dbReference>
<dbReference type="PANTHER" id="PTHR33116:SF86">
    <property type="entry name" value="REVERSE TRANSCRIPTASE DOMAIN-CONTAINING PROTEIN"/>
    <property type="match status" value="1"/>
</dbReference>
<proteinExistence type="predicted"/>
<dbReference type="CDD" id="cd06222">
    <property type="entry name" value="RNase_H_like"/>
    <property type="match status" value="1"/>
</dbReference>
<dbReference type="Pfam" id="PF13456">
    <property type="entry name" value="RVT_3"/>
    <property type="match status" value="1"/>
</dbReference>
<dbReference type="Proteomes" id="UP000596661">
    <property type="component" value="Chromosome 5"/>
</dbReference>
<dbReference type="SUPFAM" id="SSF81383">
    <property type="entry name" value="F-box domain"/>
    <property type="match status" value="1"/>
</dbReference>
<organism evidence="3 4">
    <name type="scientific">Cannabis sativa</name>
    <name type="common">Hemp</name>
    <name type="synonym">Marijuana</name>
    <dbReference type="NCBI Taxonomy" id="3483"/>
    <lineage>
        <taxon>Eukaryota</taxon>
        <taxon>Viridiplantae</taxon>
        <taxon>Streptophyta</taxon>
        <taxon>Embryophyta</taxon>
        <taxon>Tracheophyta</taxon>
        <taxon>Spermatophyta</taxon>
        <taxon>Magnoliopsida</taxon>
        <taxon>eudicotyledons</taxon>
        <taxon>Gunneridae</taxon>
        <taxon>Pentapetalae</taxon>
        <taxon>rosids</taxon>
        <taxon>fabids</taxon>
        <taxon>Rosales</taxon>
        <taxon>Cannabaceae</taxon>
        <taxon>Cannabis</taxon>
    </lineage>
</organism>
<dbReference type="GO" id="GO:0003676">
    <property type="term" value="F:nucleic acid binding"/>
    <property type="evidence" value="ECO:0007669"/>
    <property type="project" value="InterPro"/>
</dbReference>
<dbReference type="Pfam" id="PF03372">
    <property type="entry name" value="Exo_endo_phos"/>
    <property type="match status" value="1"/>
</dbReference>
<sequence length="1683" mass="192019">METKLPDNSVSRVRQSLRFPNGLESPRSGLSGGLLLLWKDDVEISLLHMGSTFFDCYMTIENSPTVHLTCFYGAPEVHNRQASWTLLERLADVAPHLPWFVIGDFNEILSNSNKSGGALRSESQMDAFRKAIDKGCLYETLVDGDPFTWAKNRAAANTLKERLDWCFINNHWNSFFESPQVHHLDYFQSDHRAISATISLLSPQIANKKRRSRFRFEKLWLSDPDSKAIIAENWLQHDCNDPIAAVLSNLHTCADKLQLWHDNKYGKMKKTIKESQSRVEQLNNSLNQSSSHFDELKHAESVLDELLEQEEAYSTADISTIVQDFYADLFQAGDLDECALAHTLDCIPTLVTTAHNDALLAPFTTTEVDSALKSMSSDKSPGIDGMSAMFYQQHWSIVGDLVSRAVLNILNHGADPTSFNHTLITLIPKIKKPHHMKDFRPISLCNVISKLVTKMIVARFKEVLPLVISETQSAFLANRLITDNILVAFELVHAIKNKTAGRHGIASLKLDMSKAFDRVEWQFIEEVMKKMGFAHSWVKIIMGCLTTNRFSFLVNGEVTGSLTPTRGLRQGCPLSPYLFLICAKGLSRLLQHEQDLGNLHGFKLTRRAPMISHLLFADDSLLFCQADESSCLAIKRVLDIYHRASGQLINRDKSVMSFSPNTTLAAQVFFHRHLSMPISECHERYLGLPSYSGRDKKVLFSNIKERIWKLMQSWNEKLFSAGGREVLLKAVVQSIPTYAMSCFRLPVYFCNQLESMMSNFWWGMNENGSKIHWRSWNLLCKTKGEGGMGFRSFIQFNQALLAKQAWRLVDNPTSLLATLLKSKYFPNNSFLEASMGHSPSLTWQGIRWGRELLIHGLRWKIGEGRSIRSGFDSWIPGHTTFLPTIYSGPPNGMVANLITDERQWNTTLLQQYFSPIDVDKILTLPLSYFPTTDKLIWHHHSSGNFTVQSAYHLATSLDDEDLCSPSTSAVAWWKLFWSLQVPQKVKIFAWRAIHDALPVATSLVRRKIITDSTCSICKQAWESTGHALFSCKYAKAVWRSLNLSFNWSAAANMKNGDYVTHLSSIYNKSEMERAYRQCGLIWTEMKQCHPWKNAKLHKNLVVFFRFFLSNFEAPKTNQALAEPRTKLTLSLSTICFVSWPTANGGAFKLKTDAAVDVSSHTTGLGAILRDANGHVKAAFSMPMIGNLKSHEMEAKALFHGLNWALQQQLPIDQIEMDALMVVNALKAPFNSNSEFSDLINDVLSLLSFFPNVNVSHVNRVANSAAHGLAKFALGVDETYDILCQIFIRIDDDRSVIRSTSVCKSWFSIINSDYFRHEKQKQSKPCTLLFRHGHTHKLMKPLPYQYFSEESQTTLHQKNTDNTNIIHSQDDYYLNFLPWPEVRLLSVTDDLLLLSRERGKDFMICNPFTKQWIVIPKTPIDLTGVFDYSGHGGLICKNKNDELFRYRIMLVWRRNADFARIIFSSETGEWSNIIAFPYQLLWDQPPIICNGMIHWLSLIHDTLTADGIIACDPFHEDPNYYNFIQFPLDFPQDERRKYCINIRLGLVQGRLRISLTTFITKKRRVYSVKVWELNYDNNNGDDGKTSSWCLVHDFEKSGIGFNSKYVVVMAFHPTNGDVLFILFDNIHVYQYDIREDKMEKVYQFPHPGYHAFGMRLQHFPIVYPFWPTKIPALTSSPIVSALDV</sequence>
<dbReference type="Pfam" id="PF24750">
    <property type="entry name" value="b-prop_At3g26010-like"/>
    <property type="match status" value="1"/>
</dbReference>
<evidence type="ECO:0000259" key="2">
    <source>
        <dbReference type="PROSITE" id="PS50878"/>
    </source>
</evidence>
<feature type="coiled-coil region" evidence="1">
    <location>
        <begin position="265"/>
        <end position="292"/>
    </location>
</feature>
<dbReference type="Gene3D" id="3.30.420.10">
    <property type="entry name" value="Ribonuclease H-like superfamily/Ribonuclease H"/>
    <property type="match status" value="1"/>
</dbReference>